<gene>
    <name evidence="1" type="ORF">K0H07_06975</name>
</gene>
<dbReference type="EMBL" id="JAHYQA010000003">
    <property type="protein sequence ID" value="MCE9236902.1"/>
    <property type="molecule type" value="Genomic_DNA"/>
</dbReference>
<dbReference type="AlphaFoldDB" id="A0AAW4Z659"/>
<protein>
    <submittedName>
        <fullName evidence="1">RagB/SusD family nutrient uptake outer membrane protein</fullName>
    </submittedName>
</protein>
<organism evidence="1 2">
    <name type="scientific">Bacteroides thetaiotaomicron</name>
    <dbReference type="NCBI Taxonomy" id="818"/>
    <lineage>
        <taxon>Bacteria</taxon>
        <taxon>Pseudomonadati</taxon>
        <taxon>Bacteroidota</taxon>
        <taxon>Bacteroidia</taxon>
        <taxon>Bacteroidales</taxon>
        <taxon>Bacteroidaceae</taxon>
        <taxon>Bacteroides</taxon>
    </lineage>
</organism>
<dbReference type="Proteomes" id="UP001200544">
    <property type="component" value="Unassembled WGS sequence"/>
</dbReference>
<dbReference type="GO" id="GO:0009279">
    <property type="term" value="C:cell outer membrane"/>
    <property type="evidence" value="ECO:0007669"/>
    <property type="project" value="UniProtKB-SubCell"/>
</dbReference>
<dbReference type="SUPFAM" id="SSF48452">
    <property type="entry name" value="TPR-like"/>
    <property type="match status" value="1"/>
</dbReference>
<dbReference type="RefSeq" id="WP_234156704.1">
    <property type="nucleotide sequence ID" value="NZ_JAHYQH010000003.1"/>
</dbReference>
<dbReference type="InterPro" id="IPR011990">
    <property type="entry name" value="TPR-like_helical_dom_sf"/>
</dbReference>
<evidence type="ECO:0000313" key="1">
    <source>
        <dbReference type="EMBL" id="MCE9236902.1"/>
    </source>
</evidence>
<accession>A0AAW4Z659</accession>
<sequence>MFTDTYFTSSKLKVTTSSSDLALKTFPSNLPAEDEAILSQLGIEGDYQRALHFILNERTRELIGEWQRWETLSRTGTLILRAKAFNPEAAVNIKANKHEYRPIPQSFIDGLLNDDGSNLTEEQKKSWQNIGY</sequence>
<reference evidence="1" key="1">
    <citation type="submission" date="2021-07" db="EMBL/GenBank/DDBJ databases">
        <title>Comparative genomics of Bacteroides fragilis group isolates reveals species-dependent resistance mechanisms and validates clinical tools for resistance prediction.</title>
        <authorList>
            <person name="Wallace M.J."/>
            <person name="Jean S."/>
            <person name="Wallace M.A."/>
            <person name="Carey-Ann B.D."/>
            <person name="Dantas G."/>
        </authorList>
    </citation>
    <scope>NUCLEOTIDE SEQUENCE</scope>
    <source>
        <strain evidence="1">BJH_160</strain>
    </source>
</reference>
<name>A0AAW4Z659_BACT4</name>
<comment type="caution">
    <text evidence="1">The sequence shown here is derived from an EMBL/GenBank/DDBJ whole genome shotgun (WGS) entry which is preliminary data.</text>
</comment>
<proteinExistence type="predicted"/>
<evidence type="ECO:0000313" key="2">
    <source>
        <dbReference type="Proteomes" id="UP001200544"/>
    </source>
</evidence>
<dbReference type="Gene3D" id="1.25.40.390">
    <property type="match status" value="1"/>
</dbReference>